<dbReference type="PANTHER" id="PTHR36720:SF1">
    <property type="entry name" value="TAF RNA POLYMERASE I SUBUNIT A"/>
    <property type="match status" value="1"/>
</dbReference>
<dbReference type="Pfam" id="PF14929">
    <property type="entry name" value="TAF1_subA"/>
    <property type="match status" value="1"/>
</dbReference>
<dbReference type="GO" id="GO:0006360">
    <property type="term" value="P:transcription by RNA polymerase I"/>
    <property type="evidence" value="ECO:0007669"/>
    <property type="project" value="InterPro"/>
</dbReference>
<dbReference type="OrthoDB" id="1899337at2759"/>
<accession>A0A811SFT9</accession>
<gene>
    <name evidence="2" type="ORF">NCGR_LOCUS63773</name>
</gene>
<feature type="region of interest" description="Disordered" evidence="1">
    <location>
        <begin position="1"/>
        <end position="72"/>
    </location>
</feature>
<proteinExistence type="predicted"/>
<dbReference type="AlphaFoldDB" id="A0A811SFT9"/>
<comment type="caution">
    <text evidence="2">The sequence shown here is derived from an EMBL/GenBank/DDBJ whole genome shotgun (WGS) entry which is preliminary data.</text>
</comment>
<evidence type="ECO:0000256" key="1">
    <source>
        <dbReference type="SAM" id="MobiDB-lite"/>
    </source>
</evidence>
<feature type="compositionally biased region" description="Acidic residues" evidence="1">
    <location>
        <begin position="306"/>
        <end position="317"/>
    </location>
</feature>
<protein>
    <submittedName>
        <fullName evidence="2">Uncharacterized protein</fullName>
    </submittedName>
</protein>
<feature type="compositionally biased region" description="Low complexity" evidence="1">
    <location>
        <begin position="42"/>
        <end position="51"/>
    </location>
</feature>
<evidence type="ECO:0000313" key="3">
    <source>
        <dbReference type="Proteomes" id="UP000604825"/>
    </source>
</evidence>
<sequence length="673" mass="75170">MARTMLPSPSLHATVKREIDVAEPSAHTPAPPPRKKRRRGGRLPVTPTQLPLSPPLLTPQTIPSVASGDASVAGLTPTPACSAVKVEPGADAGVGGHRRAAGKPNESRDPRSISRPAAAEPPTLWLNRRRLGQILHELAGAHQWRDAARVVSTLLSGNRRPDSYEETRRMFVVAMEIHKRLAKDSSVQHGGRSSYYLRTQKLFNVWMRKLIWFPSCPKKNLVTLELALFYLSQGNIDNAHIATRTLIAKGKLRREPILNLVHGLISFDKWYSGLPKDMQVEDFDVYDESCGISMKSNGSEGTDLLDNSDENSMDIDESSLASCSSESSINNENIDRKMNNKPGFVHPKEEMDPLESQANESLRSIFLNTSDGPTCGLEQSLLPLKLKFATGASNDCFDKYMKYKSVPNTLYEDAEKCLRLALYSNPPVMAALLPLIQILLLGDKLKDALNELEKACLSSTTAHPFRLRGRLLEEYDQNQVSAISSCYEEALRRDPTCSYSMERLIKMHRKGYYNAIQILEAIALHLDSVDGKTCIWEELVSCFLRLFSDNTADYEDCISCTNTHGDEALEVSSKLSSVFFERFTRESWKARCRWWAHHHFSQNAYTSETRSGDCKLLAAKAACAAHLFGPEFPYVKAVGSYIAKQEALDEISVLVRNKQHSVRLLETLEKLTS</sequence>
<dbReference type="InterPro" id="IPR011990">
    <property type="entry name" value="TPR-like_helical_dom_sf"/>
</dbReference>
<dbReference type="Gene3D" id="1.25.40.10">
    <property type="entry name" value="Tetratricopeptide repeat domain"/>
    <property type="match status" value="1"/>
</dbReference>
<feature type="region of interest" description="Disordered" evidence="1">
    <location>
        <begin position="86"/>
        <end position="120"/>
    </location>
</feature>
<name>A0A811SFT9_9POAL</name>
<reference evidence="2" key="1">
    <citation type="submission" date="2020-10" db="EMBL/GenBank/DDBJ databases">
        <authorList>
            <person name="Han B."/>
            <person name="Lu T."/>
            <person name="Zhao Q."/>
            <person name="Huang X."/>
            <person name="Zhao Y."/>
        </authorList>
    </citation>
    <scope>NUCLEOTIDE SEQUENCE</scope>
</reference>
<dbReference type="Proteomes" id="UP000604825">
    <property type="component" value="Unassembled WGS sequence"/>
</dbReference>
<organism evidence="2 3">
    <name type="scientific">Miscanthus lutarioriparius</name>
    <dbReference type="NCBI Taxonomy" id="422564"/>
    <lineage>
        <taxon>Eukaryota</taxon>
        <taxon>Viridiplantae</taxon>
        <taxon>Streptophyta</taxon>
        <taxon>Embryophyta</taxon>
        <taxon>Tracheophyta</taxon>
        <taxon>Spermatophyta</taxon>
        <taxon>Magnoliopsida</taxon>
        <taxon>Liliopsida</taxon>
        <taxon>Poales</taxon>
        <taxon>Poaceae</taxon>
        <taxon>PACMAD clade</taxon>
        <taxon>Panicoideae</taxon>
        <taxon>Andropogonodae</taxon>
        <taxon>Andropogoneae</taxon>
        <taxon>Saccharinae</taxon>
        <taxon>Miscanthus</taxon>
    </lineage>
</organism>
<feature type="region of interest" description="Disordered" evidence="1">
    <location>
        <begin position="297"/>
        <end position="326"/>
    </location>
</feature>
<dbReference type="PANTHER" id="PTHR36720">
    <property type="entry name" value="TAF RNA POLYMERASE I SUBUNIT A"/>
    <property type="match status" value="1"/>
</dbReference>
<evidence type="ECO:0000313" key="2">
    <source>
        <dbReference type="EMBL" id="CAD6339675.1"/>
    </source>
</evidence>
<dbReference type="GO" id="GO:0000120">
    <property type="term" value="C:RNA polymerase I transcription regulator complex"/>
    <property type="evidence" value="ECO:0007669"/>
    <property type="project" value="InterPro"/>
</dbReference>
<keyword evidence="3" id="KW-1185">Reference proteome</keyword>
<dbReference type="InterPro" id="IPR039495">
    <property type="entry name" value="TAF1A"/>
</dbReference>
<dbReference type="EMBL" id="CAJGYO010000019">
    <property type="protein sequence ID" value="CAD6339675.1"/>
    <property type="molecule type" value="Genomic_DNA"/>
</dbReference>